<dbReference type="EMBL" id="CP022355">
    <property type="protein sequence ID" value="ASK77787.1"/>
    <property type="molecule type" value="Genomic_DNA"/>
</dbReference>
<comment type="similarity">
    <text evidence="1 2">Belongs to the UPF0250 family.</text>
</comment>
<dbReference type="InterPro" id="IPR027471">
    <property type="entry name" value="YbeD-like_sf"/>
</dbReference>
<reference evidence="3 4" key="1">
    <citation type="journal article" date="2016" name="Int. J. Syst. Evol. Microbiol.">
        <title>Paraphotobacterium marinum gen. nov., sp. nov., a member of the family Vibrionaceae, isolated from surface seawater.</title>
        <authorList>
            <person name="Huang Z."/>
            <person name="Dong C."/>
            <person name="Shao Z."/>
        </authorList>
    </citation>
    <scope>NUCLEOTIDE SEQUENCE [LARGE SCALE GENOMIC DNA]</scope>
    <source>
        <strain evidence="3 4">NSCS20N07D</strain>
    </source>
</reference>
<dbReference type="KEGG" id="pmai:CF386_01185"/>
<dbReference type="OrthoDB" id="9793424at2"/>
<evidence type="ECO:0000256" key="2">
    <source>
        <dbReference type="HAMAP-Rule" id="MF_00659"/>
    </source>
</evidence>
<keyword evidence="4" id="KW-1185">Reference proteome</keyword>
<evidence type="ECO:0000256" key="1">
    <source>
        <dbReference type="ARBA" id="ARBA00008460"/>
    </source>
</evidence>
<protein>
    <recommendedName>
        <fullName evidence="2">UPF0250 protein CF386_01185</fullName>
    </recommendedName>
</protein>
<dbReference type="InterPro" id="IPR007454">
    <property type="entry name" value="UPF0250_YbeD-like"/>
</dbReference>
<dbReference type="Proteomes" id="UP000242175">
    <property type="component" value="Chromosome large"/>
</dbReference>
<proteinExistence type="inferred from homology"/>
<dbReference type="AlphaFoldDB" id="A0A220VBL7"/>
<dbReference type="PANTHER" id="PTHR38036:SF1">
    <property type="entry name" value="UPF0250 PROTEIN YBED"/>
    <property type="match status" value="1"/>
</dbReference>
<sequence>MKSLEKLNELLEFPCNFTFKVVGEAKPELADEVLTVVQKNLPGDYVPKIKKSKNGNFHSVSITCYVQNISQVETLYKELSEIEIVKMVL</sequence>
<dbReference type="Pfam" id="PF04359">
    <property type="entry name" value="DUF493"/>
    <property type="match status" value="1"/>
</dbReference>
<dbReference type="RefSeq" id="WP_089072697.1">
    <property type="nucleotide sequence ID" value="NZ_CBCSAM010000007.1"/>
</dbReference>
<dbReference type="NCBIfam" id="NF003447">
    <property type="entry name" value="PRK04998.1"/>
    <property type="match status" value="1"/>
</dbReference>
<dbReference type="HAMAP" id="MF_00659">
    <property type="entry name" value="UPF0250"/>
    <property type="match status" value="1"/>
</dbReference>
<dbReference type="Gene3D" id="3.30.70.260">
    <property type="match status" value="1"/>
</dbReference>
<organism evidence="3 4">
    <name type="scientific">Paraphotobacterium marinum</name>
    <dbReference type="NCBI Taxonomy" id="1755811"/>
    <lineage>
        <taxon>Bacteria</taxon>
        <taxon>Pseudomonadati</taxon>
        <taxon>Pseudomonadota</taxon>
        <taxon>Gammaproteobacteria</taxon>
        <taxon>Vibrionales</taxon>
        <taxon>Vibrionaceae</taxon>
        <taxon>Paraphotobacterium</taxon>
    </lineage>
</organism>
<dbReference type="SUPFAM" id="SSF117991">
    <property type="entry name" value="YbeD/HP0495-like"/>
    <property type="match status" value="1"/>
</dbReference>
<dbReference type="PANTHER" id="PTHR38036">
    <property type="entry name" value="UPF0250 PROTEIN YBED"/>
    <property type="match status" value="1"/>
</dbReference>
<accession>A0A220VBL7</accession>
<evidence type="ECO:0000313" key="3">
    <source>
        <dbReference type="EMBL" id="ASK77787.1"/>
    </source>
</evidence>
<dbReference type="GO" id="GO:0005829">
    <property type="term" value="C:cytosol"/>
    <property type="evidence" value="ECO:0007669"/>
    <property type="project" value="TreeGrafter"/>
</dbReference>
<gene>
    <name evidence="3" type="ORF">CF386_01185</name>
</gene>
<evidence type="ECO:0000313" key="4">
    <source>
        <dbReference type="Proteomes" id="UP000242175"/>
    </source>
</evidence>
<name>A0A220VBL7_9GAMM</name>